<dbReference type="EMBL" id="JAUOZS010000001">
    <property type="protein sequence ID" value="MDT8902384.1"/>
    <property type="molecule type" value="Genomic_DNA"/>
</dbReference>
<accession>A0ABU3P018</accession>
<dbReference type="SUPFAM" id="SSF56300">
    <property type="entry name" value="Metallo-dependent phosphatases"/>
    <property type="match status" value="1"/>
</dbReference>
<comment type="caution">
    <text evidence="3">The sequence shown here is derived from an EMBL/GenBank/DDBJ whole genome shotgun (WGS) entry which is preliminary data.</text>
</comment>
<sequence length="333" mass="37192">MHRFAYPRKPHIFAALLFLCLCLLAVPSFASPAPPGYHRIVLLSDPHLPVRAAKAADQSRQNKIIAAKSKLVDDINAWEDVGEIVVLGDIAASRGTTDEYAYAAGYFAKFNAPRVFITGNHDYIYRDEPNENGRSVRGDARSRRDKLQRFKKTFGLPELHHTQKIGAYLLVFLSLDSPDSPHLAAISGRQLDWLKEELKKNPSAPTIIFCHAPLAGTLAQYNKSVNTPNYIAQPEQKLAEIIAGNPQIFLWVSGHTHTPADNPSFASAVNLYAGRVTNIHNTDLDREVIWTNSLYLYADKVIVKTFNHKKGVWVDELERAFPLPQVNNNSGNM</sequence>
<protein>
    <submittedName>
        <fullName evidence="3">Metallophosphoesterase</fullName>
    </submittedName>
</protein>
<dbReference type="RefSeq" id="WP_413780867.1">
    <property type="nucleotide sequence ID" value="NZ_JAUOZS010000001.1"/>
</dbReference>
<evidence type="ECO:0000256" key="1">
    <source>
        <dbReference type="SAM" id="SignalP"/>
    </source>
</evidence>
<dbReference type="InterPro" id="IPR051918">
    <property type="entry name" value="STPP_CPPED1"/>
</dbReference>
<reference evidence="3 4" key="1">
    <citation type="submission" date="2023-07" db="EMBL/GenBank/DDBJ databases">
        <title>The novel representative of Negativicutes class, Anaeroselena agilis gen. nov. sp. nov.</title>
        <authorList>
            <person name="Prokofeva M.I."/>
            <person name="Elcheninov A.G."/>
            <person name="Klyukina A."/>
            <person name="Kublanov I.V."/>
            <person name="Frolov E.N."/>
            <person name="Podosokorskaya O.A."/>
        </authorList>
    </citation>
    <scope>NUCLEOTIDE SEQUENCE [LARGE SCALE GENOMIC DNA]</scope>
    <source>
        <strain evidence="3 4">4137-cl</strain>
    </source>
</reference>
<organism evidence="3 4">
    <name type="scientific">Anaeroselena agilis</name>
    <dbReference type="NCBI Taxonomy" id="3063788"/>
    <lineage>
        <taxon>Bacteria</taxon>
        <taxon>Bacillati</taxon>
        <taxon>Bacillota</taxon>
        <taxon>Negativicutes</taxon>
        <taxon>Acetonemataceae</taxon>
        <taxon>Anaeroselena</taxon>
    </lineage>
</organism>
<dbReference type="InterPro" id="IPR029052">
    <property type="entry name" value="Metallo-depent_PP-like"/>
</dbReference>
<gene>
    <name evidence="3" type="ORF">Q4T40_14130</name>
</gene>
<name>A0ABU3P018_9FIRM</name>
<dbReference type="InterPro" id="IPR004843">
    <property type="entry name" value="Calcineurin-like_PHP"/>
</dbReference>
<dbReference type="PANTHER" id="PTHR43143:SF4">
    <property type="entry name" value="CALCINEURIN-LIKE PHOSPHOESTERASE DOMAIN-CONTAINING PROTEIN"/>
    <property type="match status" value="1"/>
</dbReference>
<dbReference type="Pfam" id="PF00149">
    <property type="entry name" value="Metallophos"/>
    <property type="match status" value="1"/>
</dbReference>
<feature type="chain" id="PRO_5046198287" evidence="1">
    <location>
        <begin position="31"/>
        <end position="333"/>
    </location>
</feature>
<feature type="signal peptide" evidence="1">
    <location>
        <begin position="1"/>
        <end position="30"/>
    </location>
</feature>
<dbReference type="Gene3D" id="3.60.21.10">
    <property type="match status" value="1"/>
</dbReference>
<dbReference type="Proteomes" id="UP001254848">
    <property type="component" value="Unassembled WGS sequence"/>
</dbReference>
<evidence type="ECO:0000313" key="4">
    <source>
        <dbReference type="Proteomes" id="UP001254848"/>
    </source>
</evidence>
<evidence type="ECO:0000313" key="3">
    <source>
        <dbReference type="EMBL" id="MDT8902384.1"/>
    </source>
</evidence>
<feature type="domain" description="Calcineurin-like phosphoesterase" evidence="2">
    <location>
        <begin position="39"/>
        <end position="259"/>
    </location>
</feature>
<dbReference type="PANTHER" id="PTHR43143">
    <property type="entry name" value="METALLOPHOSPHOESTERASE, CALCINEURIN SUPERFAMILY"/>
    <property type="match status" value="1"/>
</dbReference>
<keyword evidence="1" id="KW-0732">Signal</keyword>
<proteinExistence type="predicted"/>
<evidence type="ECO:0000259" key="2">
    <source>
        <dbReference type="Pfam" id="PF00149"/>
    </source>
</evidence>
<keyword evidence="4" id="KW-1185">Reference proteome</keyword>